<organism evidence="1 2">
    <name type="scientific">Paenibacillus vandeheii</name>
    <dbReference type="NCBI Taxonomy" id="3035917"/>
    <lineage>
        <taxon>Bacteria</taxon>
        <taxon>Bacillati</taxon>
        <taxon>Bacillota</taxon>
        <taxon>Bacilli</taxon>
        <taxon>Bacillales</taxon>
        <taxon>Paenibacillaceae</taxon>
        <taxon>Paenibacillus</taxon>
    </lineage>
</organism>
<accession>A0ABT8JCW7</accession>
<sequence>MEVVITDMGMGSWIALSKVDFGHEGAASFSVTMSNGGCEGGKPNISISQWSFEPNRV</sequence>
<gene>
    <name evidence="1" type="ORF">P5G61_17055</name>
</gene>
<dbReference type="EMBL" id="JAROCD010000008">
    <property type="protein sequence ID" value="MDN4602950.1"/>
    <property type="molecule type" value="Genomic_DNA"/>
</dbReference>
<keyword evidence="2" id="KW-1185">Reference proteome</keyword>
<protein>
    <submittedName>
        <fullName evidence="1">Uncharacterized protein</fullName>
    </submittedName>
</protein>
<dbReference type="Proteomes" id="UP001174205">
    <property type="component" value="Unassembled WGS sequence"/>
</dbReference>
<name>A0ABT8JCW7_9BACL</name>
<proteinExistence type="predicted"/>
<evidence type="ECO:0000313" key="1">
    <source>
        <dbReference type="EMBL" id="MDN4602950.1"/>
    </source>
</evidence>
<evidence type="ECO:0000313" key="2">
    <source>
        <dbReference type="Proteomes" id="UP001174205"/>
    </source>
</evidence>
<comment type="caution">
    <text evidence="1">The sequence shown here is derived from an EMBL/GenBank/DDBJ whole genome shotgun (WGS) entry which is preliminary data.</text>
</comment>
<reference evidence="1" key="1">
    <citation type="submission" date="2023-03" db="EMBL/GenBank/DDBJ databases">
        <title>MT1 and MT2 Draft Genomes of Novel Species.</title>
        <authorList>
            <person name="Venkateswaran K."/>
        </authorList>
    </citation>
    <scope>NUCLEOTIDE SEQUENCE</scope>
    <source>
        <strain evidence="1">F6_3S_P_1C</strain>
    </source>
</reference>